<reference evidence="1 2" key="1">
    <citation type="submission" date="2020-08" db="EMBL/GenBank/DDBJ databases">
        <title>Genomic Encyclopedia of Type Strains, Phase IV (KMG-IV): sequencing the most valuable type-strain genomes for metagenomic binning, comparative biology and taxonomic classification.</title>
        <authorList>
            <person name="Goeker M."/>
        </authorList>
    </citation>
    <scope>NUCLEOTIDE SEQUENCE [LARGE SCALE GENOMIC DNA]</scope>
    <source>
        <strain evidence="1 2">DSM 19512</strain>
    </source>
</reference>
<dbReference type="EMBL" id="JACIDH010000024">
    <property type="protein sequence ID" value="MBB3880887.1"/>
    <property type="molecule type" value="Genomic_DNA"/>
</dbReference>
<comment type="caution">
    <text evidence="1">The sequence shown here is derived from an EMBL/GenBank/DDBJ whole genome shotgun (WGS) entry which is preliminary data.</text>
</comment>
<evidence type="ECO:0000313" key="2">
    <source>
        <dbReference type="Proteomes" id="UP000538670"/>
    </source>
</evidence>
<evidence type="ECO:0000313" key="1">
    <source>
        <dbReference type="EMBL" id="MBB3880887.1"/>
    </source>
</evidence>
<protein>
    <submittedName>
        <fullName evidence="1">Uncharacterized protein</fullName>
    </submittedName>
</protein>
<keyword evidence="2" id="KW-1185">Reference proteome</keyword>
<name>A0A7W6F4F7_9SPHN</name>
<sequence>MFFAILAAAIQVQAAASPGIPPAPKPLPPFSADVEAVARLKGMRVFASYETCGDARARSNARAVEAFGTPQHSAAWEEATVALKAALVACQEQRQALRDKQDLMEDVAVNGSLHDRDLAARQVESISYELKSIEQYYVNETIRYRHLVVIGWGSPHCDAHPDGYMPPSSICKAGEDPFKP</sequence>
<accession>A0A7W6F4F7</accession>
<dbReference type="Proteomes" id="UP000538670">
    <property type="component" value="Unassembled WGS sequence"/>
</dbReference>
<organism evidence="1 2">
    <name type="scientific">Sphingomonas pseudosanguinis</name>
    <dbReference type="NCBI Taxonomy" id="413712"/>
    <lineage>
        <taxon>Bacteria</taxon>
        <taxon>Pseudomonadati</taxon>
        <taxon>Pseudomonadota</taxon>
        <taxon>Alphaproteobacteria</taxon>
        <taxon>Sphingomonadales</taxon>
        <taxon>Sphingomonadaceae</taxon>
        <taxon>Sphingomonas</taxon>
    </lineage>
</organism>
<proteinExistence type="predicted"/>
<gene>
    <name evidence="1" type="ORF">GGR48_003340</name>
</gene>
<dbReference type="RefSeq" id="WP_183952917.1">
    <property type="nucleotide sequence ID" value="NZ_JACIDH010000024.1"/>
</dbReference>
<dbReference type="AlphaFoldDB" id="A0A7W6F4F7"/>